<reference evidence="2" key="1">
    <citation type="submission" date="2019-04" db="EMBL/GenBank/DDBJ databases">
        <title>Friends and foes A comparative genomics study of 23 Aspergillus species from section Flavi.</title>
        <authorList>
            <consortium name="DOE Joint Genome Institute"/>
            <person name="Kjaerbolling I."/>
            <person name="Vesth T."/>
            <person name="Frisvad J.C."/>
            <person name="Nybo J.L."/>
            <person name="Theobald S."/>
            <person name="Kildgaard S."/>
            <person name="Isbrandt T."/>
            <person name="Kuo A."/>
            <person name="Sato A."/>
            <person name="Lyhne E.K."/>
            <person name="Kogle M.E."/>
            <person name="Wiebenga A."/>
            <person name="Kun R.S."/>
            <person name="Lubbers R.J."/>
            <person name="Makela M.R."/>
            <person name="Barry K."/>
            <person name="Chovatia M."/>
            <person name="Clum A."/>
            <person name="Daum C."/>
            <person name="Haridas S."/>
            <person name="He G."/>
            <person name="LaButti K."/>
            <person name="Lipzen A."/>
            <person name="Mondo S."/>
            <person name="Riley R."/>
            <person name="Salamov A."/>
            <person name="Simmons B.A."/>
            <person name="Magnuson J.K."/>
            <person name="Henrissat B."/>
            <person name="Mortensen U.H."/>
            <person name="Larsen T.O."/>
            <person name="Devries R.P."/>
            <person name="Grigoriev I.V."/>
            <person name="Machida M."/>
            <person name="Baker S.E."/>
            <person name="Andersen M.R."/>
        </authorList>
    </citation>
    <scope>NUCLEOTIDE SEQUENCE [LARGE SCALE GENOMIC DNA]</scope>
    <source>
        <strain evidence="2">CBS 121.62</strain>
    </source>
</reference>
<evidence type="ECO:0000256" key="1">
    <source>
        <dbReference type="SAM" id="Phobius"/>
    </source>
</evidence>
<dbReference type="EMBL" id="ML734600">
    <property type="protein sequence ID" value="KAB8246394.1"/>
    <property type="molecule type" value="Genomic_DNA"/>
</dbReference>
<feature type="transmembrane region" description="Helical" evidence="1">
    <location>
        <begin position="44"/>
        <end position="65"/>
    </location>
</feature>
<dbReference type="AlphaFoldDB" id="A0A5N6GXX3"/>
<proteinExistence type="predicted"/>
<keyword evidence="1" id="KW-0472">Membrane</keyword>
<organism evidence="2">
    <name type="scientific">Aspergillus flavus</name>
    <dbReference type="NCBI Taxonomy" id="5059"/>
    <lineage>
        <taxon>Eukaryota</taxon>
        <taxon>Fungi</taxon>
        <taxon>Dikarya</taxon>
        <taxon>Ascomycota</taxon>
        <taxon>Pezizomycotina</taxon>
        <taxon>Eurotiomycetes</taxon>
        <taxon>Eurotiomycetidae</taxon>
        <taxon>Eurotiales</taxon>
        <taxon>Aspergillaceae</taxon>
        <taxon>Aspergillus</taxon>
        <taxon>Aspergillus subgen. Circumdati</taxon>
    </lineage>
</organism>
<sequence length="66" mass="7671">MISFEMVAMDTGCSAREVTLYYVIGPLVTGRNYPCPFSSLSWTTHWICFFGKYIWLVVGFVLRFYV</sequence>
<gene>
    <name evidence="2" type="ORF">BDV35DRAFT_354070</name>
</gene>
<evidence type="ECO:0000313" key="2">
    <source>
        <dbReference type="EMBL" id="KAB8246394.1"/>
    </source>
</evidence>
<accession>A0A5N6GXX3</accession>
<protein>
    <submittedName>
        <fullName evidence="2">Uncharacterized protein</fullName>
    </submittedName>
</protein>
<dbReference type="Proteomes" id="UP000325434">
    <property type="component" value="Unassembled WGS sequence"/>
</dbReference>
<keyword evidence="1" id="KW-0812">Transmembrane</keyword>
<keyword evidence="1" id="KW-1133">Transmembrane helix</keyword>
<name>A0A5N6GXX3_ASPFL</name>